<proteinExistence type="predicted"/>
<name>A0ABY5VG37_9FIRM</name>
<dbReference type="EMBL" id="CP102290">
    <property type="protein sequence ID" value="UWP59359.1"/>
    <property type="molecule type" value="Genomic_DNA"/>
</dbReference>
<evidence type="ECO:0000256" key="2">
    <source>
        <dbReference type="SAM" id="SignalP"/>
    </source>
</evidence>
<dbReference type="Proteomes" id="UP001060164">
    <property type="component" value="Chromosome"/>
</dbReference>
<feature type="compositionally biased region" description="Basic residues" evidence="1">
    <location>
        <begin position="87"/>
        <end position="98"/>
    </location>
</feature>
<feature type="chain" id="PRO_5047194232" evidence="2">
    <location>
        <begin position="22"/>
        <end position="98"/>
    </location>
</feature>
<feature type="region of interest" description="Disordered" evidence="1">
    <location>
        <begin position="63"/>
        <end position="98"/>
    </location>
</feature>
<accession>A0ABY5VG37</accession>
<dbReference type="RefSeq" id="WP_028527980.1">
    <property type="nucleotide sequence ID" value="NZ_CABLBR010000006.1"/>
</dbReference>
<feature type="compositionally biased region" description="Basic and acidic residues" evidence="1">
    <location>
        <begin position="63"/>
        <end position="77"/>
    </location>
</feature>
<evidence type="ECO:0000313" key="3">
    <source>
        <dbReference type="EMBL" id="UWP59359.1"/>
    </source>
</evidence>
<evidence type="ECO:0000313" key="4">
    <source>
        <dbReference type="Proteomes" id="UP001060164"/>
    </source>
</evidence>
<reference evidence="3" key="1">
    <citation type="journal article" date="2022" name="Cell">
        <title>Design, construction, and in vivo augmentation of a complex gut microbiome.</title>
        <authorList>
            <person name="Cheng A.G."/>
            <person name="Ho P.Y."/>
            <person name="Aranda-Diaz A."/>
            <person name="Jain S."/>
            <person name="Yu F.B."/>
            <person name="Meng X."/>
            <person name="Wang M."/>
            <person name="Iakiviak M."/>
            <person name="Nagashima K."/>
            <person name="Zhao A."/>
            <person name="Murugkar P."/>
            <person name="Patil A."/>
            <person name="Atabakhsh K."/>
            <person name="Weakley A."/>
            <person name="Yan J."/>
            <person name="Brumbaugh A.R."/>
            <person name="Higginbottom S."/>
            <person name="Dimas A."/>
            <person name="Shiver A.L."/>
            <person name="Deutschbauer A."/>
            <person name="Neff N."/>
            <person name="Sonnenburg J.L."/>
            <person name="Huang K.C."/>
            <person name="Fischbach M.A."/>
        </authorList>
    </citation>
    <scope>NUCLEOTIDE SEQUENCE</scope>
    <source>
        <strain evidence="3">DSM 19829</strain>
    </source>
</reference>
<keyword evidence="2" id="KW-0732">Signal</keyword>
<organism evidence="3 4">
    <name type="scientific">Ruminococcus gauvreauii</name>
    <dbReference type="NCBI Taxonomy" id="438033"/>
    <lineage>
        <taxon>Bacteria</taxon>
        <taxon>Bacillati</taxon>
        <taxon>Bacillota</taxon>
        <taxon>Clostridia</taxon>
        <taxon>Eubacteriales</taxon>
        <taxon>Oscillospiraceae</taxon>
        <taxon>Ruminococcus</taxon>
    </lineage>
</organism>
<protein>
    <submittedName>
        <fullName evidence="3">Uncharacterized protein</fullName>
    </submittedName>
</protein>
<keyword evidence="4" id="KW-1185">Reference proteome</keyword>
<evidence type="ECO:0000256" key="1">
    <source>
        <dbReference type="SAM" id="MobiDB-lite"/>
    </source>
</evidence>
<gene>
    <name evidence="3" type="ORF">NQ502_18705</name>
</gene>
<sequence length="98" mass="10355">MKKLVALGAAAALIFTTGTFAFGAGADTAGVDAAYCETNGYYCRHVTDENLDGVCDNCQDHTAHDSVHSHHSSEKTDSSCSSAAGRHASRHDHGRHHN</sequence>
<feature type="signal peptide" evidence="2">
    <location>
        <begin position="1"/>
        <end position="21"/>
    </location>
</feature>